<dbReference type="Proteomes" id="UP001164539">
    <property type="component" value="Chromosome 2"/>
</dbReference>
<proteinExistence type="predicted"/>
<evidence type="ECO:0000313" key="1">
    <source>
        <dbReference type="EMBL" id="KAJ4726172.1"/>
    </source>
</evidence>
<sequence>MSLQVLATPALTQHAKPDANRHLANFHRDIWGDYFLSSDASDSMETDEEIRHLQLKVEIKRMLMAHVNKPSQKLDLIDAIQRLGVSYHFEHAIDELLEKIHDCDLREDDDDDLYSISLQFRLLRQHGFKISCADVFNKFKDINGNFKASLTEDVRGMLSLYEAAHLRVHGEIILDEALAFTMSHLETVATQLNSPLTAQVNRAINRPLRKSLPRLEARHYMAFYQQDPSHSEALLTFAKLDFNMLQKLHQRELSDILRWWRSFDVPNKLPFIRDRMVECYFWILGVYFEPQYLLGRRILGKVVAMSSIIDDIYDAYGTLEELELFTTAIERWDISAIDQLPEYMKLCYGALLDMYSEFENDLAKEGNIYRLPYAKEAMKNLARNYMIEARWCDQGYIPTMEKYMSIALSSCGYLLLATSSFMGMGDMVTKESMEWVSGNPKIIKASSVICRLMDDMVSHKFEQKRGHVASAVECYMKQHGVSEDEVEKVFRQEVANAWKDINEEFLRLRPTGVPMALMDRVLNLARLMDVLYKDGDSYTNPHLMKDHVAALLKDPVMLI</sequence>
<organism evidence="1 2">
    <name type="scientific">Melia azedarach</name>
    <name type="common">Chinaberry tree</name>
    <dbReference type="NCBI Taxonomy" id="155640"/>
    <lineage>
        <taxon>Eukaryota</taxon>
        <taxon>Viridiplantae</taxon>
        <taxon>Streptophyta</taxon>
        <taxon>Embryophyta</taxon>
        <taxon>Tracheophyta</taxon>
        <taxon>Spermatophyta</taxon>
        <taxon>Magnoliopsida</taxon>
        <taxon>eudicotyledons</taxon>
        <taxon>Gunneridae</taxon>
        <taxon>Pentapetalae</taxon>
        <taxon>rosids</taxon>
        <taxon>malvids</taxon>
        <taxon>Sapindales</taxon>
        <taxon>Meliaceae</taxon>
        <taxon>Melia</taxon>
    </lineage>
</organism>
<dbReference type="EMBL" id="CM051395">
    <property type="protein sequence ID" value="KAJ4726172.1"/>
    <property type="molecule type" value="Genomic_DNA"/>
</dbReference>
<name>A0ACC1YQZ0_MELAZ</name>
<protein>
    <submittedName>
        <fullName evidence="1">Linalool synthase</fullName>
    </submittedName>
</protein>
<reference evidence="1 2" key="1">
    <citation type="journal article" date="2023" name="Science">
        <title>Complex scaffold remodeling in plant triterpene biosynthesis.</title>
        <authorList>
            <person name="De La Pena R."/>
            <person name="Hodgson H."/>
            <person name="Liu J.C."/>
            <person name="Stephenson M.J."/>
            <person name="Martin A.C."/>
            <person name="Owen C."/>
            <person name="Harkess A."/>
            <person name="Leebens-Mack J."/>
            <person name="Jimenez L.E."/>
            <person name="Osbourn A."/>
            <person name="Sattely E.S."/>
        </authorList>
    </citation>
    <scope>NUCLEOTIDE SEQUENCE [LARGE SCALE GENOMIC DNA]</scope>
    <source>
        <strain evidence="2">cv. JPN11</strain>
        <tissue evidence="1">Leaf</tissue>
    </source>
</reference>
<evidence type="ECO:0000313" key="2">
    <source>
        <dbReference type="Proteomes" id="UP001164539"/>
    </source>
</evidence>
<comment type="caution">
    <text evidence="1">The sequence shown here is derived from an EMBL/GenBank/DDBJ whole genome shotgun (WGS) entry which is preliminary data.</text>
</comment>
<keyword evidence="2" id="KW-1185">Reference proteome</keyword>
<gene>
    <name evidence="1" type="ORF">OWV82_004927</name>
</gene>
<accession>A0ACC1YQZ0</accession>